<evidence type="ECO:0000313" key="1">
    <source>
        <dbReference type="EMBL" id="MBS3651529.1"/>
    </source>
</evidence>
<evidence type="ECO:0000313" key="2">
    <source>
        <dbReference type="Proteomes" id="UP000680348"/>
    </source>
</evidence>
<organism evidence="1 2">
    <name type="scientific">Pseudaminobacter soli</name>
    <name type="common">ex Zhang et al. 2022</name>
    <dbReference type="NCBI Taxonomy" id="2831468"/>
    <lineage>
        <taxon>Bacteria</taxon>
        <taxon>Pseudomonadati</taxon>
        <taxon>Pseudomonadota</taxon>
        <taxon>Alphaproteobacteria</taxon>
        <taxon>Hyphomicrobiales</taxon>
        <taxon>Phyllobacteriaceae</taxon>
        <taxon>Pseudaminobacter</taxon>
    </lineage>
</organism>
<accession>A0A942I4I7</accession>
<keyword evidence="2" id="KW-1185">Reference proteome</keyword>
<gene>
    <name evidence="1" type="ORF">KEU06_23200</name>
</gene>
<protein>
    <submittedName>
        <fullName evidence="1">Uncharacterized protein</fullName>
    </submittedName>
</protein>
<sequence>MNQRRSMPITSVMLRFVDAAELIKARSASDEAFRDLCEDYRLARETLTKLRKTRPRRPAEIAEYKTMVAELEDEIIQRLIGADEQSG</sequence>
<proteinExistence type="predicted"/>
<dbReference type="AlphaFoldDB" id="A0A942I4I7"/>
<name>A0A942I4I7_9HYPH</name>
<dbReference type="EMBL" id="JAGWCR010000014">
    <property type="protein sequence ID" value="MBS3651529.1"/>
    <property type="molecule type" value="Genomic_DNA"/>
</dbReference>
<dbReference type="RefSeq" id="WP_188257084.1">
    <property type="nucleotide sequence ID" value="NZ_JABVCF010000014.1"/>
</dbReference>
<reference evidence="1" key="1">
    <citation type="submission" date="2021-04" db="EMBL/GenBank/DDBJ databases">
        <title>Pseudaminobacter soli sp. nov., isolated from paddy soil contaminated by heavy metals.</title>
        <authorList>
            <person name="Zhang K."/>
        </authorList>
    </citation>
    <scope>NUCLEOTIDE SEQUENCE</scope>
    <source>
        <strain evidence="1">19-2017</strain>
    </source>
</reference>
<comment type="caution">
    <text evidence="1">The sequence shown here is derived from an EMBL/GenBank/DDBJ whole genome shotgun (WGS) entry which is preliminary data.</text>
</comment>
<dbReference type="Proteomes" id="UP000680348">
    <property type="component" value="Unassembled WGS sequence"/>
</dbReference>